<dbReference type="AlphaFoldDB" id="A0A7M4D947"/>
<evidence type="ECO:0000256" key="1">
    <source>
        <dbReference type="ARBA" id="ARBA00022729"/>
    </source>
</evidence>
<dbReference type="Proteomes" id="UP000462449">
    <property type="component" value="Unassembled WGS sequence"/>
</dbReference>
<dbReference type="SUPFAM" id="SSF101908">
    <property type="entry name" value="Putative isomerase YbhE"/>
    <property type="match status" value="1"/>
</dbReference>
<feature type="chain" id="PRO_5029593976" evidence="2">
    <location>
        <begin position="20"/>
        <end position="605"/>
    </location>
</feature>
<evidence type="ECO:0000313" key="5">
    <source>
        <dbReference type="EMBL" id="MVB08381.1"/>
    </source>
</evidence>
<dbReference type="InterPro" id="IPR026444">
    <property type="entry name" value="Secre_tail"/>
</dbReference>
<dbReference type="EMBL" id="QTZN02000041">
    <property type="protein sequence ID" value="MVB08381.1"/>
    <property type="molecule type" value="Genomic_DNA"/>
</dbReference>
<reference evidence="5 6" key="1">
    <citation type="submission" date="2019-11" db="EMBL/GenBank/DDBJ databases">
        <title>Draft genome sequence of Labilibaculum sp. strain SYP isolated from Black Sea.</title>
        <authorList>
            <person name="Yadav S."/>
            <person name="Villanueva L."/>
        </authorList>
    </citation>
    <scope>NUCLEOTIDE SEQUENCE [LARGE SCALE GENOMIC DNA]</scope>
    <source>
        <strain evidence="5 6">44</strain>
    </source>
</reference>
<dbReference type="PANTHER" id="PTHR36220:SF1">
    <property type="entry name" value="GAMMA TUBULIN COMPLEX COMPONENT C-TERMINAL DOMAIN-CONTAINING PROTEIN"/>
    <property type="match status" value="1"/>
</dbReference>
<dbReference type="PANTHER" id="PTHR36220">
    <property type="entry name" value="UNNAMED PRODUCT"/>
    <property type="match status" value="1"/>
</dbReference>
<evidence type="ECO:0000313" key="7">
    <source>
        <dbReference type="Proteomes" id="UP000462449"/>
    </source>
</evidence>
<keyword evidence="6" id="KW-1185">Reference proteome</keyword>
<evidence type="ECO:0000256" key="2">
    <source>
        <dbReference type="SAM" id="SignalP"/>
    </source>
</evidence>
<dbReference type="Gene3D" id="2.130.10.130">
    <property type="entry name" value="Integrin alpha, N-terminal"/>
    <property type="match status" value="1"/>
</dbReference>
<dbReference type="OrthoDB" id="1054496at2"/>
<keyword evidence="1 2" id="KW-0732">Signal</keyword>
<dbReference type="Pfam" id="PF18962">
    <property type="entry name" value="Por_Secre_tail"/>
    <property type="match status" value="1"/>
</dbReference>
<dbReference type="EMBL" id="WOTW01000041">
    <property type="protein sequence ID" value="MUP39176.1"/>
    <property type="molecule type" value="Genomic_DNA"/>
</dbReference>
<dbReference type="NCBIfam" id="TIGR04183">
    <property type="entry name" value="Por_Secre_tail"/>
    <property type="match status" value="1"/>
</dbReference>
<feature type="domain" description="Secretion system C-terminal sorting" evidence="3">
    <location>
        <begin position="532"/>
        <end position="603"/>
    </location>
</feature>
<feature type="signal peptide" evidence="2">
    <location>
        <begin position="1"/>
        <end position="19"/>
    </location>
</feature>
<accession>A0A7M4D947</accession>
<reference evidence="4 7" key="2">
    <citation type="submission" date="2019-12" db="EMBL/GenBank/DDBJ databases">
        <title>Draft genome sequence of Labilibaculum sp. strain 44 isolated from deep waters of Black Sea.</title>
        <authorList>
            <person name="Yadav S."/>
            <person name="Villanueva L."/>
        </authorList>
    </citation>
    <scope>NUCLEOTIDE SEQUENCE [LARGE SCALE GENOMIC DNA]</scope>
    <source>
        <strain evidence="4 7">44</strain>
    </source>
</reference>
<dbReference type="Proteomes" id="UP000285951">
    <property type="component" value="Unassembled WGS sequence"/>
</dbReference>
<dbReference type="RefSeq" id="WP_156196645.1">
    <property type="nucleotide sequence ID" value="NZ_QTZN02000041.1"/>
</dbReference>
<dbReference type="Gene3D" id="2.60.40.3080">
    <property type="match status" value="1"/>
</dbReference>
<dbReference type="Pfam" id="PF14312">
    <property type="entry name" value="FG-GAP_2"/>
    <property type="match status" value="2"/>
</dbReference>
<proteinExistence type="predicted"/>
<evidence type="ECO:0000259" key="3">
    <source>
        <dbReference type="Pfam" id="PF18962"/>
    </source>
</evidence>
<gene>
    <name evidence="5" type="ORF">DWB62_015255</name>
    <name evidence="4" type="ORF">GNY23_15255</name>
</gene>
<dbReference type="InterPro" id="IPR013517">
    <property type="entry name" value="FG-GAP"/>
</dbReference>
<evidence type="ECO:0000313" key="6">
    <source>
        <dbReference type="Proteomes" id="UP000285951"/>
    </source>
</evidence>
<name>A0A7M4D947_9BACT</name>
<organism evidence="4 7">
    <name type="scientific">Labilibaculum euxinus</name>
    <dbReference type="NCBI Taxonomy" id="2686357"/>
    <lineage>
        <taxon>Bacteria</taxon>
        <taxon>Pseudomonadati</taxon>
        <taxon>Bacteroidota</taxon>
        <taxon>Bacteroidia</taxon>
        <taxon>Marinilabiliales</taxon>
        <taxon>Marinifilaceae</taxon>
        <taxon>Labilibaculum</taxon>
    </lineage>
</organism>
<evidence type="ECO:0000313" key="4">
    <source>
        <dbReference type="EMBL" id="MUP39176.1"/>
    </source>
</evidence>
<comment type="caution">
    <text evidence="4">The sequence shown here is derived from an EMBL/GenBank/DDBJ whole genome shotgun (WGS) entry which is preliminary data.</text>
</comment>
<sequence length="605" mass="67714">MKKLFLATIVLILSSTVYSQTRIENQKLISDDIEVEDWFGNSISISDSLLLIGAPFEDDLSSGTSTLSDIGAVYLFNLNENGTWVQKQKIRPKSLDNDDHFGGLISFSKPFALISGRSNFDNNAYILKMDNGNFFGENCIVNSFNFSEDVSDVCISENYAAIATRGTVHIYEYDNSVWIKKQEIVIEGFQSGSTLSLAINDKKLVIGSPSTSEGGSNTYLYGGVVFVYEKNISGLWETKHLLTAKDRDTYDGFGSDVKLIKNKLFISAIDDEDGLSDDNDVDCAGSVYLFQYDSNNNQWEEKQKIVSTDRESYDRFGIQIDALENNLIVGTQGKKAILFKSENNEYVQSEMFTFSNSNDHYGFGERVGISKENIIIGSPWDDLYGKNSGLVFLYKTCNNTTNESTVEICKGEEYIFGSQILTESGEYTEIFQSELGCDSIVNLNLIVNSVDTSVSQDGYSLTANTDADNYQWGTCNENFVLIEEETNQKFIASANGSYAVIITQDQCIDTSECYTVIVSSINSIEIKDSFAIYPNPAKDFITIETKDDYKNIQLYVYNSIGQIVLIDQFKREDNLSINISQLPKGLYTIKILFDSKIITSKFIKN</sequence>
<protein>
    <submittedName>
        <fullName evidence="4">T9SS type A sorting domain-containing protein</fullName>
    </submittedName>
</protein>
<dbReference type="InterPro" id="IPR028994">
    <property type="entry name" value="Integrin_alpha_N"/>
</dbReference>